<dbReference type="Pfam" id="PF01869">
    <property type="entry name" value="BcrAD_BadFG"/>
    <property type="match status" value="1"/>
</dbReference>
<name>E6PIZ2_9ZZZZ</name>
<organism evidence="2">
    <name type="scientific">mine drainage metagenome</name>
    <dbReference type="NCBI Taxonomy" id="410659"/>
    <lineage>
        <taxon>unclassified sequences</taxon>
        <taxon>metagenomes</taxon>
        <taxon>ecological metagenomes</taxon>
    </lineage>
</organism>
<reference evidence="2" key="1">
    <citation type="submission" date="2009-10" db="EMBL/GenBank/DDBJ databases">
        <title>Diversity of trophic interactions inside an arsenic-rich microbial ecosystem.</title>
        <authorList>
            <person name="Bertin P.N."/>
            <person name="Heinrich-Salmeron A."/>
            <person name="Pelletier E."/>
            <person name="Goulhen-Chollet F."/>
            <person name="Arsene-Ploetze F."/>
            <person name="Gallien S."/>
            <person name="Calteau A."/>
            <person name="Vallenet D."/>
            <person name="Casiot C."/>
            <person name="Chane-Woon-Ming B."/>
            <person name="Giloteaux L."/>
            <person name="Barakat M."/>
            <person name="Bonnefoy V."/>
            <person name="Bruneel O."/>
            <person name="Chandler M."/>
            <person name="Cleiss J."/>
            <person name="Duran R."/>
            <person name="Elbaz-Poulichet F."/>
            <person name="Fonknechten N."/>
            <person name="Lauga B."/>
            <person name="Mornico D."/>
            <person name="Ortet P."/>
            <person name="Schaeffer C."/>
            <person name="Siguier P."/>
            <person name="Alexander Thil Smith A."/>
            <person name="Van Dorsselaer A."/>
            <person name="Weissenbach J."/>
            <person name="Medigue C."/>
            <person name="Le Paslier D."/>
        </authorList>
    </citation>
    <scope>NUCLEOTIDE SEQUENCE</scope>
</reference>
<evidence type="ECO:0000313" key="2">
    <source>
        <dbReference type="EMBL" id="CBH76434.1"/>
    </source>
</evidence>
<gene>
    <name evidence="2" type="ORF">CARN1_0914</name>
</gene>
<dbReference type="PANTHER" id="PTHR43190:SF3">
    <property type="entry name" value="N-ACETYL-D-GLUCOSAMINE KINASE"/>
    <property type="match status" value="1"/>
</dbReference>
<dbReference type="PANTHER" id="PTHR43190">
    <property type="entry name" value="N-ACETYL-D-GLUCOSAMINE KINASE"/>
    <property type="match status" value="1"/>
</dbReference>
<evidence type="ECO:0000259" key="1">
    <source>
        <dbReference type="Pfam" id="PF01869"/>
    </source>
</evidence>
<dbReference type="AlphaFoldDB" id="E6PIZ2"/>
<dbReference type="Gene3D" id="3.30.420.40">
    <property type="match status" value="2"/>
</dbReference>
<dbReference type="SUPFAM" id="SSF53067">
    <property type="entry name" value="Actin-like ATPase domain"/>
    <property type="match status" value="2"/>
</dbReference>
<accession>E6PIZ2</accession>
<dbReference type="InterPro" id="IPR043129">
    <property type="entry name" value="ATPase_NBD"/>
</dbReference>
<dbReference type="InterPro" id="IPR052519">
    <property type="entry name" value="Euk-type_GlcNAc_Kinase"/>
</dbReference>
<sequence length="298" mass="31023">MIVGIDLGGSKSVAVLRDGERVVRAEGGPANPSVLALDAVQEVLRMLVRDLDIEREPDAVVLGSAGISKPGLAEAFEATLRAAFPRARIACTSDLEIALRAAIPQGEGAVLVVGTGSGAYGESGDRRVALGGGGYLLGDEGAGFALGIAAARLVLRSYEERAPRDPWFAGIERALDCADRAALFSAIYRMPVPVATIAALAPIVLAAADTGERSAVKIVQGAALDLADLVRALLRRLDALQRPFTLALCGGLVRKNSLLTFLFETRLSNEAPLLTILKFSGESVEGALVLAERASAAR</sequence>
<dbReference type="InterPro" id="IPR002731">
    <property type="entry name" value="ATPase_BadF"/>
</dbReference>
<dbReference type="CDD" id="cd24007">
    <property type="entry name" value="ASKHA_NBD_eukNAGK-like"/>
    <property type="match status" value="1"/>
</dbReference>
<comment type="caution">
    <text evidence="2">The sequence shown here is derived from an EMBL/GenBank/DDBJ whole genome shotgun (WGS) entry which is preliminary data.</text>
</comment>
<proteinExistence type="predicted"/>
<feature type="domain" description="ATPase BadF/BadG/BcrA/BcrD type" evidence="1">
    <location>
        <begin position="3"/>
        <end position="263"/>
    </location>
</feature>
<protein>
    <recommendedName>
        <fullName evidence="1">ATPase BadF/BadG/BcrA/BcrD type domain-containing protein</fullName>
    </recommendedName>
</protein>
<dbReference type="EMBL" id="CABL01000019">
    <property type="protein sequence ID" value="CBH76434.1"/>
    <property type="molecule type" value="Genomic_DNA"/>
</dbReference>